<name>A0A542DKF4_AMYCI</name>
<dbReference type="Proteomes" id="UP000320876">
    <property type="component" value="Unassembled WGS sequence"/>
</dbReference>
<feature type="compositionally biased region" description="Acidic residues" evidence="1">
    <location>
        <begin position="185"/>
        <end position="194"/>
    </location>
</feature>
<evidence type="ECO:0000256" key="1">
    <source>
        <dbReference type="SAM" id="MobiDB-lite"/>
    </source>
</evidence>
<dbReference type="Pfam" id="PF11209">
    <property type="entry name" value="LmeA"/>
    <property type="match status" value="1"/>
</dbReference>
<proteinExistence type="predicted"/>
<accession>A0A542DKF4</accession>
<evidence type="ECO:0000313" key="3">
    <source>
        <dbReference type="Proteomes" id="UP000320876"/>
    </source>
</evidence>
<protein>
    <submittedName>
        <fullName evidence="2">DUF2993 family protein</fullName>
    </submittedName>
</protein>
<feature type="region of interest" description="Disordered" evidence="1">
    <location>
        <begin position="1"/>
        <end position="20"/>
    </location>
</feature>
<dbReference type="AlphaFoldDB" id="A0A542DKF4"/>
<keyword evidence="3" id="KW-1185">Reference proteome</keyword>
<gene>
    <name evidence="2" type="ORF">FB471_3286</name>
</gene>
<dbReference type="EMBL" id="VFML01000001">
    <property type="protein sequence ID" value="TQJ03524.1"/>
    <property type="molecule type" value="Genomic_DNA"/>
</dbReference>
<dbReference type="InterPro" id="IPR021373">
    <property type="entry name" value="DUF2993"/>
</dbReference>
<organism evidence="2 3">
    <name type="scientific">Amycolatopsis cihanbeyliensis</name>
    <dbReference type="NCBI Taxonomy" id="1128664"/>
    <lineage>
        <taxon>Bacteria</taxon>
        <taxon>Bacillati</taxon>
        <taxon>Actinomycetota</taxon>
        <taxon>Actinomycetes</taxon>
        <taxon>Pseudonocardiales</taxon>
        <taxon>Pseudonocardiaceae</taxon>
        <taxon>Amycolatopsis</taxon>
    </lineage>
</organism>
<sequence length="308" mass="32968">MSSTVTQPNRPGPAPGGRRRGRRTKKIVIVLVVLLGLLVGADFALAAAAEHTISQKAREQLQLSDDPAVTVRGFPFSVQALSGDYDHISVHATGVPVQDTLRDVEINADLLNVDAPLSDLLNGDVDRIKIGTLEGQVRLKQSDIARVDPLTKIENLRIEPSTEEYVRHGDEAGTDSEGTKKDDSGETEPAEDESSAGIRLSGEVQIAGERLEIFAFAMIRLDGSTVHITPERLQFGNDKETTVVPQEVQEALLPNFEANINTGSLPFTVTPTAIKVESGALVVKGEAKDVTFAGVSQASYSTSGYSGR</sequence>
<comment type="caution">
    <text evidence="2">The sequence shown here is derived from an EMBL/GenBank/DDBJ whole genome shotgun (WGS) entry which is preliminary data.</text>
</comment>
<feature type="region of interest" description="Disordered" evidence="1">
    <location>
        <begin position="161"/>
        <end position="201"/>
    </location>
</feature>
<reference evidence="2 3" key="1">
    <citation type="submission" date="2019-06" db="EMBL/GenBank/DDBJ databases">
        <title>Sequencing the genomes of 1000 actinobacteria strains.</title>
        <authorList>
            <person name="Klenk H.-P."/>
        </authorList>
    </citation>
    <scope>NUCLEOTIDE SEQUENCE [LARGE SCALE GENOMIC DNA]</scope>
    <source>
        <strain evidence="2 3">DSM 45679</strain>
    </source>
</reference>
<evidence type="ECO:0000313" key="2">
    <source>
        <dbReference type="EMBL" id="TQJ03524.1"/>
    </source>
</evidence>
<feature type="compositionally biased region" description="Basic and acidic residues" evidence="1">
    <location>
        <begin position="164"/>
        <end position="184"/>
    </location>
</feature>